<dbReference type="GO" id="GO:0006310">
    <property type="term" value="P:DNA recombination"/>
    <property type="evidence" value="ECO:0007669"/>
    <property type="project" value="UniProtKB-KW"/>
</dbReference>
<dbReference type="GO" id="GO:0003677">
    <property type="term" value="F:DNA binding"/>
    <property type="evidence" value="ECO:0007669"/>
    <property type="project" value="UniProtKB-UniRule"/>
</dbReference>
<dbReference type="SUPFAM" id="SSF56349">
    <property type="entry name" value="DNA breaking-rejoining enzymes"/>
    <property type="match status" value="1"/>
</dbReference>
<organism evidence="9 11">
    <name type="scientific">Legionella steigerwaltii</name>
    <dbReference type="NCBI Taxonomy" id="460"/>
    <lineage>
        <taxon>Bacteria</taxon>
        <taxon>Pseudomonadati</taxon>
        <taxon>Pseudomonadota</taxon>
        <taxon>Gammaproteobacteria</taxon>
        <taxon>Legionellales</taxon>
        <taxon>Legionellaceae</taxon>
        <taxon>Legionella</taxon>
    </lineage>
</organism>
<evidence type="ECO:0000256" key="1">
    <source>
        <dbReference type="ARBA" id="ARBA00008857"/>
    </source>
</evidence>
<evidence type="ECO:0000313" key="8">
    <source>
        <dbReference type="EMBL" id="KTD71526.1"/>
    </source>
</evidence>
<dbReference type="GO" id="GO:0015074">
    <property type="term" value="P:DNA integration"/>
    <property type="evidence" value="ECO:0007669"/>
    <property type="project" value="UniProtKB-KW"/>
</dbReference>
<reference evidence="9 11" key="2">
    <citation type="submission" date="2018-06" db="EMBL/GenBank/DDBJ databases">
        <authorList>
            <consortium name="Pathogen Informatics"/>
            <person name="Doyle S."/>
        </authorList>
    </citation>
    <scope>NUCLEOTIDE SEQUENCE [LARGE SCALE GENOMIC DNA]</scope>
    <source>
        <strain evidence="9 11">NCTC11991</strain>
    </source>
</reference>
<name>A0A378LA28_9GAMM</name>
<sequence>MPIKAGQSAQKKYYDDNLKGFGVRVTSGGTKAFFVEKLINRKLNRITIGRYPEISPDMARKKATELLGQIAMGKDPVAEKRAQSMREITLNEVFQEYLQTRKTLKPKTISNYEQVINKAFPTWKNKPILSITKDRISKQHEKLGIEHGEAYANLAMRVLRALFNFASGQYEDAQGKSLIMENPVRRLSQIRAWYRVERRQSYIKPHELEAWYKGLMQIENETLRDYLLLVLLTGLRREEAATLRWENVDLSARTFTVLKTKNNESHTLPHSDFLYDLFACRYQTKINDYVFPGTGAAGHIIEPRKQMANVTKASGVHFTVHDLRRTFITIAESLDISAYALKRLMNHKMSNDVTAGYIITDVERLRKPMQLITDYFLKCMGVIRSADIIDIQPFQFGSH</sequence>
<feature type="domain" description="Tyr recombinase" evidence="6">
    <location>
        <begin position="198"/>
        <end position="370"/>
    </location>
</feature>
<dbReference type="EMBL" id="UGOY01000001">
    <property type="protein sequence ID" value="STY23554.1"/>
    <property type="molecule type" value="Genomic_DNA"/>
</dbReference>
<dbReference type="InterPro" id="IPR044068">
    <property type="entry name" value="CB"/>
</dbReference>
<dbReference type="InterPro" id="IPR010998">
    <property type="entry name" value="Integrase_recombinase_N"/>
</dbReference>
<evidence type="ECO:0000256" key="3">
    <source>
        <dbReference type="ARBA" id="ARBA00023125"/>
    </source>
</evidence>
<protein>
    <submittedName>
        <fullName evidence="9">Phage related integrase</fullName>
    </submittedName>
</protein>
<dbReference type="InterPro" id="IPR038488">
    <property type="entry name" value="Integrase_DNA-bd_sf"/>
</dbReference>
<evidence type="ECO:0000256" key="4">
    <source>
        <dbReference type="ARBA" id="ARBA00023172"/>
    </source>
</evidence>
<dbReference type="InterPro" id="IPR011010">
    <property type="entry name" value="DNA_brk_join_enz"/>
</dbReference>
<evidence type="ECO:0000313" key="10">
    <source>
        <dbReference type="Proteomes" id="UP000054820"/>
    </source>
</evidence>
<dbReference type="Gene3D" id="3.30.160.390">
    <property type="entry name" value="Integrase, DNA-binding domain"/>
    <property type="match status" value="1"/>
</dbReference>
<dbReference type="PANTHER" id="PTHR30629">
    <property type="entry name" value="PROPHAGE INTEGRASE"/>
    <property type="match status" value="1"/>
</dbReference>
<gene>
    <name evidence="9" type="primary">intS_1</name>
    <name evidence="8" type="ORF">Lstg_2935</name>
    <name evidence="9" type="ORF">NCTC11991_02162</name>
</gene>
<evidence type="ECO:0000313" key="9">
    <source>
        <dbReference type="EMBL" id="STY23554.1"/>
    </source>
</evidence>
<dbReference type="InterPro" id="IPR004107">
    <property type="entry name" value="Integrase_SAM-like_N"/>
</dbReference>
<keyword evidence="3 5" id="KW-0238">DNA-binding</keyword>
<proteinExistence type="inferred from homology"/>
<keyword evidence="4" id="KW-0233">DNA recombination</keyword>
<feature type="domain" description="Core-binding (CB)" evidence="7">
    <location>
        <begin position="88"/>
        <end position="167"/>
    </location>
</feature>
<dbReference type="EMBL" id="LNYZ01000032">
    <property type="protein sequence ID" value="KTD71526.1"/>
    <property type="molecule type" value="Genomic_DNA"/>
</dbReference>
<dbReference type="AlphaFoldDB" id="A0A378LA28"/>
<dbReference type="InterPro" id="IPR025166">
    <property type="entry name" value="Integrase_DNA_bind_dom"/>
</dbReference>
<dbReference type="Pfam" id="PF14659">
    <property type="entry name" value="Phage_int_SAM_3"/>
    <property type="match status" value="1"/>
</dbReference>
<dbReference type="STRING" id="460.Lstg_2935"/>
<accession>A0A378LA28</accession>
<evidence type="ECO:0000256" key="2">
    <source>
        <dbReference type="ARBA" id="ARBA00022908"/>
    </source>
</evidence>
<keyword evidence="10" id="KW-1185">Reference proteome</keyword>
<dbReference type="InterPro" id="IPR013762">
    <property type="entry name" value="Integrase-like_cat_sf"/>
</dbReference>
<dbReference type="InterPro" id="IPR050808">
    <property type="entry name" value="Phage_Integrase"/>
</dbReference>
<evidence type="ECO:0000259" key="6">
    <source>
        <dbReference type="PROSITE" id="PS51898"/>
    </source>
</evidence>
<dbReference type="Proteomes" id="UP000054820">
    <property type="component" value="Unassembled WGS sequence"/>
</dbReference>
<dbReference type="Pfam" id="PF00589">
    <property type="entry name" value="Phage_integrase"/>
    <property type="match status" value="1"/>
</dbReference>
<keyword evidence="2" id="KW-0229">DNA integration</keyword>
<dbReference type="PANTHER" id="PTHR30629:SF2">
    <property type="entry name" value="PROPHAGE INTEGRASE INTS-RELATED"/>
    <property type="match status" value="1"/>
</dbReference>
<dbReference type="Proteomes" id="UP000255110">
    <property type="component" value="Unassembled WGS sequence"/>
</dbReference>
<reference evidence="8 10" key="1">
    <citation type="submission" date="2015-11" db="EMBL/GenBank/DDBJ databases">
        <title>Genomic analysis of 38 Legionella species identifies large and diverse effector repertoires.</title>
        <authorList>
            <person name="Burstein D."/>
            <person name="Amaro F."/>
            <person name="Zusman T."/>
            <person name="Lifshitz Z."/>
            <person name="Cohen O."/>
            <person name="Gilbert J.A."/>
            <person name="Pupko T."/>
            <person name="Shuman H.A."/>
            <person name="Segal G."/>
        </authorList>
    </citation>
    <scope>NUCLEOTIDE SEQUENCE [LARGE SCALE GENOMIC DNA]</scope>
    <source>
        <strain evidence="8 10">SC-18-C9</strain>
    </source>
</reference>
<evidence type="ECO:0000313" key="11">
    <source>
        <dbReference type="Proteomes" id="UP000255110"/>
    </source>
</evidence>
<dbReference type="Gene3D" id="1.10.150.130">
    <property type="match status" value="1"/>
</dbReference>
<comment type="similarity">
    <text evidence="1">Belongs to the 'phage' integrase family.</text>
</comment>
<evidence type="ECO:0000256" key="5">
    <source>
        <dbReference type="PROSITE-ProRule" id="PRU01248"/>
    </source>
</evidence>
<dbReference type="Pfam" id="PF13356">
    <property type="entry name" value="Arm-DNA-bind_3"/>
    <property type="match status" value="1"/>
</dbReference>
<evidence type="ECO:0000259" key="7">
    <source>
        <dbReference type="PROSITE" id="PS51900"/>
    </source>
</evidence>
<dbReference type="PROSITE" id="PS51900">
    <property type="entry name" value="CB"/>
    <property type="match status" value="1"/>
</dbReference>
<dbReference type="RefSeq" id="WP_238585450.1">
    <property type="nucleotide sequence ID" value="NZ_CAAAIO010000042.1"/>
</dbReference>
<dbReference type="Gene3D" id="1.10.443.10">
    <property type="entry name" value="Intergrase catalytic core"/>
    <property type="match status" value="1"/>
</dbReference>
<dbReference type="PROSITE" id="PS51898">
    <property type="entry name" value="TYR_RECOMBINASE"/>
    <property type="match status" value="1"/>
</dbReference>
<dbReference type="InterPro" id="IPR002104">
    <property type="entry name" value="Integrase_catalytic"/>
</dbReference>